<name>A0A151TTM5_CAJCA</name>
<gene>
    <name evidence="1" type="ORF">KK1_009592</name>
</gene>
<organism evidence="1 2">
    <name type="scientific">Cajanus cajan</name>
    <name type="common">Pigeon pea</name>
    <name type="synonym">Cajanus indicus</name>
    <dbReference type="NCBI Taxonomy" id="3821"/>
    <lineage>
        <taxon>Eukaryota</taxon>
        <taxon>Viridiplantae</taxon>
        <taxon>Streptophyta</taxon>
        <taxon>Embryophyta</taxon>
        <taxon>Tracheophyta</taxon>
        <taxon>Spermatophyta</taxon>
        <taxon>Magnoliopsida</taxon>
        <taxon>eudicotyledons</taxon>
        <taxon>Gunneridae</taxon>
        <taxon>Pentapetalae</taxon>
        <taxon>rosids</taxon>
        <taxon>fabids</taxon>
        <taxon>Fabales</taxon>
        <taxon>Fabaceae</taxon>
        <taxon>Papilionoideae</taxon>
        <taxon>50 kb inversion clade</taxon>
        <taxon>NPAAA clade</taxon>
        <taxon>indigoferoid/millettioid clade</taxon>
        <taxon>Phaseoleae</taxon>
        <taxon>Cajanus</taxon>
    </lineage>
</organism>
<protein>
    <recommendedName>
        <fullName evidence="3">Copia protein</fullName>
    </recommendedName>
</protein>
<dbReference type="STRING" id="3821.A0A151TTM5"/>
<evidence type="ECO:0008006" key="3">
    <source>
        <dbReference type="Google" id="ProtNLM"/>
    </source>
</evidence>
<proteinExistence type="predicted"/>
<dbReference type="AlphaFoldDB" id="A0A151TTM5"/>
<keyword evidence="2" id="KW-1185">Reference proteome</keyword>
<dbReference type="EMBL" id="CM003605">
    <property type="protein sequence ID" value="KYP70376.1"/>
    <property type="molecule type" value="Genomic_DNA"/>
</dbReference>
<dbReference type="Proteomes" id="UP000075243">
    <property type="component" value="Chromosome 3"/>
</dbReference>
<dbReference type="PANTHER" id="PTHR11439">
    <property type="entry name" value="GAG-POL-RELATED RETROTRANSPOSON"/>
    <property type="match status" value="1"/>
</dbReference>
<evidence type="ECO:0000313" key="2">
    <source>
        <dbReference type="Proteomes" id="UP000075243"/>
    </source>
</evidence>
<evidence type="ECO:0000313" key="1">
    <source>
        <dbReference type="EMBL" id="KYP70376.1"/>
    </source>
</evidence>
<dbReference type="PANTHER" id="PTHR11439:SF517">
    <property type="entry name" value="CYSTEINE-RICH RLK (RECEPTOR-LIKE PROTEIN KINASE) 8"/>
    <property type="match status" value="1"/>
</dbReference>
<reference evidence="1 2" key="1">
    <citation type="journal article" date="2012" name="Nat. Biotechnol.">
        <title>Draft genome sequence of pigeonpea (Cajanus cajan), an orphan legume crop of resource-poor farmers.</title>
        <authorList>
            <person name="Varshney R.K."/>
            <person name="Chen W."/>
            <person name="Li Y."/>
            <person name="Bharti A.K."/>
            <person name="Saxena R.K."/>
            <person name="Schlueter J.A."/>
            <person name="Donoghue M.T."/>
            <person name="Azam S."/>
            <person name="Fan G."/>
            <person name="Whaley A.M."/>
            <person name="Farmer A.D."/>
            <person name="Sheridan J."/>
            <person name="Iwata A."/>
            <person name="Tuteja R."/>
            <person name="Penmetsa R.V."/>
            <person name="Wu W."/>
            <person name="Upadhyaya H.D."/>
            <person name="Yang S.P."/>
            <person name="Shah T."/>
            <person name="Saxena K.B."/>
            <person name="Michael T."/>
            <person name="McCombie W.R."/>
            <person name="Yang B."/>
            <person name="Zhang G."/>
            <person name="Yang H."/>
            <person name="Wang J."/>
            <person name="Spillane C."/>
            <person name="Cook D.R."/>
            <person name="May G.D."/>
            <person name="Xu X."/>
            <person name="Jackson S.A."/>
        </authorList>
    </citation>
    <scope>NUCLEOTIDE SEQUENCE [LARGE SCALE GENOMIC DNA]</scope>
    <source>
        <strain evidence="2">cv. Asha</strain>
    </source>
</reference>
<sequence length="67" mass="7663">MEEPRAFHFQGAKIIIRYIKGILTNKIFYTSNNDVKVVGYTNGDWAGDVRTRNNVSRYAFYLGTGTI</sequence>
<accession>A0A151TTM5</accession>
<dbReference type="Gramene" id="C.cajan_09328.t">
    <property type="protein sequence ID" value="C.cajan_09328.t.cds1"/>
    <property type="gene ID" value="C.cajan_09328"/>
</dbReference>